<feature type="chain" id="PRO_5047282507" description="GH16 domain-containing protein" evidence="2">
    <location>
        <begin position="22"/>
        <end position="368"/>
    </location>
</feature>
<reference evidence="5" key="1">
    <citation type="journal article" date="2019" name="Int. J. Syst. Evol. Microbiol.">
        <title>The Global Catalogue of Microorganisms (GCM) 10K type strain sequencing project: providing services to taxonomists for standard genome sequencing and annotation.</title>
        <authorList>
            <consortium name="The Broad Institute Genomics Platform"/>
            <consortium name="The Broad Institute Genome Sequencing Center for Infectious Disease"/>
            <person name="Wu L."/>
            <person name="Ma J."/>
        </authorList>
    </citation>
    <scope>NUCLEOTIDE SEQUENCE [LARGE SCALE GENOMIC DNA]</scope>
    <source>
        <strain evidence="5">CGMCC 1.10832</strain>
    </source>
</reference>
<dbReference type="Pfam" id="PF00722">
    <property type="entry name" value="Glyco_hydro_16"/>
    <property type="match status" value="1"/>
</dbReference>
<evidence type="ECO:0000259" key="3">
    <source>
        <dbReference type="PROSITE" id="PS51762"/>
    </source>
</evidence>
<comment type="caution">
    <text evidence="4">The sequence shown here is derived from an EMBL/GenBank/DDBJ whole genome shotgun (WGS) entry which is preliminary data.</text>
</comment>
<proteinExistence type="inferred from homology"/>
<keyword evidence="2" id="KW-0732">Signal</keyword>
<name>A0ABQ1M9U4_9BACT</name>
<dbReference type="SUPFAM" id="SSF49899">
    <property type="entry name" value="Concanavalin A-like lectins/glucanases"/>
    <property type="match status" value="1"/>
</dbReference>
<comment type="similarity">
    <text evidence="1">Belongs to the glycosyl hydrolase 16 family.</text>
</comment>
<dbReference type="InterPro" id="IPR013783">
    <property type="entry name" value="Ig-like_fold"/>
</dbReference>
<dbReference type="InterPro" id="IPR035986">
    <property type="entry name" value="PKD_dom_sf"/>
</dbReference>
<protein>
    <recommendedName>
        <fullName evidence="3">GH16 domain-containing protein</fullName>
    </recommendedName>
</protein>
<dbReference type="PROSITE" id="PS51762">
    <property type="entry name" value="GH16_2"/>
    <property type="match status" value="1"/>
</dbReference>
<dbReference type="InterPro" id="IPR000757">
    <property type="entry name" value="Beta-glucanase-like"/>
</dbReference>
<dbReference type="PANTHER" id="PTHR10963:SF55">
    <property type="entry name" value="GLYCOSIDE HYDROLASE FAMILY 16 PROTEIN"/>
    <property type="match status" value="1"/>
</dbReference>
<dbReference type="Proteomes" id="UP000636010">
    <property type="component" value="Unassembled WGS sequence"/>
</dbReference>
<dbReference type="PANTHER" id="PTHR10963">
    <property type="entry name" value="GLYCOSYL HYDROLASE-RELATED"/>
    <property type="match status" value="1"/>
</dbReference>
<organism evidence="4 5">
    <name type="scientific">Marivirga lumbricoides</name>
    <dbReference type="NCBI Taxonomy" id="1046115"/>
    <lineage>
        <taxon>Bacteria</taxon>
        <taxon>Pseudomonadati</taxon>
        <taxon>Bacteroidota</taxon>
        <taxon>Cytophagia</taxon>
        <taxon>Cytophagales</taxon>
        <taxon>Marivirgaceae</taxon>
        <taxon>Marivirga</taxon>
    </lineage>
</organism>
<dbReference type="Gene3D" id="2.60.120.200">
    <property type="match status" value="1"/>
</dbReference>
<dbReference type="InterPro" id="IPR050546">
    <property type="entry name" value="Glycosyl_Hydrlase_16"/>
</dbReference>
<dbReference type="EMBL" id="BMEC01000006">
    <property type="protein sequence ID" value="GGC35475.1"/>
    <property type="molecule type" value="Genomic_DNA"/>
</dbReference>
<sequence>MKIRFLIPLFSLMGIFLTSCGEDTPSAEVILPSNLVVSVVKSESNPAEITLTASAERVNFYTFNFGDSEEFIQQNSGQIKYVYSDAGDYQITARAHTTQNDFISTTEQVQINLVDNEPDDGYTTPLQYEGYDLVWQDEFEGSQLSSDWTPEIGTGGNGWGNNELQYYRAENTTVGGGYLTIEAKEESFSGSNYTSSRLITKDKQDFQYGRIDIRAILPFGQGVWPALWMLGANFDEVGWPRSGEIDIMEKIGGGIKESQVFGTLHWDNNGQYACTCGEGSPYQLSSGTFADEFHVFSLLWDEEKIQWLVDDNVYHTIDISPQGLDEFRKPFFFIFNVAVGGNLPGSPDATTQFPQKMIVDYVRVFQEN</sequence>
<dbReference type="RefSeq" id="WP_188463117.1">
    <property type="nucleotide sequence ID" value="NZ_BAABHU010000006.1"/>
</dbReference>
<feature type="signal peptide" evidence="2">
    <location>
        <begin position="1"/>
        <end position="21"/>
    </location>
</feature>
<dbReference type="CDD" id="cd08023">
    <property type="entry name" value="GH16_laminarinase_like"/>
    <property type="match status" value="1"/>
</dbReference>
<dbReference type="Gene3D" id="2.60.40.10">
    <property type="entry name" value="Immunoglobulins"/>
    <property type="match status" value="1"/>
</dbReference>
<accession>A0ABQ1M9U4</accession>
<evidence type="ECO:0000256" key="1">
    <source>
        <dbReference type="ARBA" id="ARBA00006865"/>
    </source>
</evidence>
<evidence type="ECO:0000256" key="2">
    <source>
        <dbReference type="SAM" id="SignalP"/>
    </source>
</evidence>
<dbReference type="PROSITE" id="PS51257">
    <property type="entry name" value="PROKAR_LIPOPROTEIN"/>
    <property type="match status" value="1"/>
</dbReference>
<feature type="domain" description="GH16" evidence="3">
    <location>
        <begin position="117"/>
        <end position="368"/>
    </location>
</feature>
<keyword evidence="5" id="KW-1185">Reference proteome</keyword>
<dbReference type="InterPro" id="IPR013320">
    <property type="entry name" value="ConA-like_dom_sf"/>
</dbReference>
<evidence type="ECO:0000313" key="5">
    <source>
        <dbReference type="Proteomes" id="UP000636010"/>
    </source>
</evidence>
<gene>
    <name evidence="4" type="ORF">GCM10011506_21050</name>
</gene>
<evidence type="ECO:0000313" key="4">
    <source>
        <dbReference type="EMBL" id="GGC35475.1"/>
    </source>
</evidence>
<dbReference type="SUPFAM" id="SSF49299">
    <property type="entry name" value="PKD domain"/>
    <property type="match status" value="1"/>
</dbReference>